<proteinExistence type="predicted"/>
<dbReference type="AlphaFoldDB" id="A0A5C5ZT89"/>
<dbReference type="RefSeq" id="WP_146396944.1">
    <property type="nucleotide sequence ID" value="NZ_SJPQ01000001.1"/>
</dbReference>
<comment type="caution">
    <text evidence="2">The sequence shown here is derived from an EMBL/GenBank/DDBJ whole genome shotgun (WGS) entry which is preliminary data.</text>
</comment>
<feature type="region of interest" description="Disordered" evidence="1">
    <location>
        <begin position="1"/>
        <end position="23"/>
    </location>
</feature>
<accession>A0A5C5ZT89</accession>
<dbReference type="Proteomes" id="UP000315440">
    <property type="component" value="Unassembled WGS sequence"/>
</dbReference>
<evidence type="ECO:0000256" key="1">
    <source>
        <dbReference type="SAM" id="MobiDB-lite"/>
    </source>
</evidence>
<reference evidence="2 3" key="1">
    <citation type="submission" date="2019-02" db="EMBL/GenBank/DDBJ databases">
        <title>Deep-cultivation of Planctomycetes and their phenomic and genomic characterization uncovers novel biology.</title>
        <authorList>
            <person name="Wiegand S."/>
            <person name="Jogler M."/>
            <person name="Boedeker C."/>
            <person name="Pinto D."/>
            <person name="Vollmers J."/>
            <person name="Rivas-Marin E."/>
            <person name="Kohn T."/>
            <person name="Peeters S.H."/>
            <person name="Heuer A."/>
            <person name="Rast P."/>
            <person name="Oberbeckmann S."/>
            <person name="Bunk B."/>
            <person name="Jeske O."/>
            <person name="Meyerdierks A."/>
            <person name="Storesund J.E."/>
            <person name="Kallscheuer N."/>
            <person name="Luecker S."/>
            <person name="Lage O.M."/>
            <person name="Pohl T."/>
            <person name="Merkel B.J."/>
            <person name="Hornburger P."/>
            <person name="Mueller R.-W."/>
            <person name="Bruemmer F."/>
            <person name="Labrenz M."/>
            <person name="Spormann A.M."/>
            <person name="Op Den Camp H."/>
            <person name="Overmann J."/>
            <person name="Amann R."/>
            <person name="Jetten M.S.M."/>
            <person name="Mascher T."/>
            <person name="Medema M.H."/>
            <person name="Devos D.P."/>
            <person name="Kaster A.-K."/>
            <person name="Ovreas L."/>
            <person name="Rohde M."/>
            <person name="Galperin M.Y."/>
            <person name="Jogler C."/>
        </authorList>
    </citation>
    <scope>NUCLEOTIDE SEQUENCE [LARGE SCALE GENOMIC DNA]</scope>
    <source>
        <strain evidence="2 3">Mal64</strain>
    </source>
</reference>
<evidence type="ECO:0000313" key="2">
    <source>
        <dbReference type="EMBL" id="TWT90257.1"/>
    </source>
</evidence>
<organism evidence="2 3">
    <name type="scientific">Pseudobythopirellula maris</name>
    <dbReference type="NCBI Taxonomy" id="2527991"/>
    <lineage>
        <taxon>Bacteria</taxon>
        <taxon>Pseudomonadati</taxon>
        <taxon>Planctomycetota</taxon>
        <taxon>Planctomycetia</taxon>
        <taxon>Pirellulales</taxon>
        <taxon>Lacipirellulaceae</taxon>
        <taxon>Pseudobythopirellula</taxon>
    </lineage>
</organism>
<protein>
    <submittedName>
        <fullName evidence="2">Uncharacterized protein</fullName>
    </submittedName>
</protein>
<sequence>MPKLVNRPPKYRHHKSNGQAIVSIDGRDIQLGVFGSPRSYERYDELVEQWRRRRDEARPDLAEQDPESVSGIRKVQRPAP</sequence>
<keyword evidence="3" id="KW-1185">Reference proteome</keyword>
<evidence type="ECO:0000313" key="3">
    <source>
        <dbReference type="Proteomes" id="UP000315440"/>
    </source>
</evidence>
<dbReference type="EMBL" id="SJPQ01000001">
    <property type="protein sequence ID" value="TWT90257.1"/>
    <property type="molecule type" value="Genomic_DNA"/>
</dbReference>
<feature type="region of interest" description="Disordered" evidence="1">
    <location>
        <begin position="54"/>
        <end position="80"/>
    </location>
</feature>
<gene>
    <name evidence="2" type="ORF">Mal64_06420</name>
</gene>
<name>A0A5C5ZT89_9BACT</name>
<dbReference type="OrthoDB" id="282151at2"/>